<organism evidence="7 8">
    <name type="scientific">Rubidibacter lacunae KORDI 51-2</name>
    <dbReference type="NCBI Taxonomy" id="582515"/>
    <lineage>
        <taxon>Bacteria</taxon>
        <taxon>Bacillati</taxon>
        <taxon>Cyanobacteriota</taxon>
        <taxon>Cyanophyceae</taxon>
        <taxon>Oscillatoriophycideae</taxon>
        <taxon>Chroococcales</taxon>
        <taxon>Aphanothecaceae</taxon>
        <taxon>Rubidibacter</taxon>
    </lineage>
</organism>
<evidence type="ECO:0000256" key="2">
    <source>
        <dbReference type="ARBA" id="ARBA00013855"/>
    </source>
</evidence>
<evidence type="ECO:0000313" key="8">
    <source>
        <dbReference type="Proteomes" id="UP000016960"/>
    </source>
</evidence>
<dbReference type="eggNOG" id="COG1792">
    <property type="taxonomic scope" value="Bacteria"/>
</dbReference>
<dbReference type="NCBIfam" id="TIGR00219">
    <property type="entry name" value="mreC"/>
    <property type="match status" value="1"/>
</dbReference>
<protein>
    <recommendedName>
        <fullName evidence="2">Cell shape-determining protein MreC</fullName>
    </recommendedName>
    <alternativeName>
        <fullName evidence="4">Cell shape protein MreC</fullName>
    </alternativeName>
</protein>
<comment type="caution">
    <text evidence="7">The sequence shown here is derived from an EMBL/GenBank/DDBJ whole genome shotgun (WGS) entry which is preliminary data.</text>
</comment>
<dbReference type="RefSeq" id="WP_022605344.1">
    <property type="nucleotide sequence ID" value="NZ_ASSJ01000027.1"/>
</dbReference>
<name>U5DNX6_9CHRO</name>
<evidence type="ECO:0000259" key="6">
    <source>
        <dbReference type="Pfam" id="PF04085"/>
    </source>
</evidence>
<dbReference type="EMBL" id="ASSJ01000027">
    <property type="protein sequence ID" value="ERN42309.1"/>
    <property type="molecule type" value="Genomic_DNA"/>
</dbReference>
<feature type="domain" description="Rod shape-determining protein MreC beta-barrel core" evidence="6">
    <location>
        <begin position="99"/>
        <end position="241"/>
    </location>
</feature>
<evidence type="ECO:0000313" key="7">
    <source>
        <dbReference type="EMBL" id="ERN42309.1"/>
    </source>
</evidence>
<dbReference type="InterPro" id="IPR042175">
    <property type="entry name" value="Cell/Rod_MreC_2"/>
</dbReference>
<evidence type="ECO:0000256" key="5">
    <source>
        <dbReference type="SAM" id="Coils"/>
    </source>
</evidence>
<dbReference type="FunCoup" id="U5DNX6">
    <property type="interactions" value="233"/>
</dbReference>
<reference evidence="7 8" key="1">
    <citation type="submission" date="2013-05" db="EMBL/GenBank/DDBJ databases">
        <title>Draft genome sequence of Rubidibacter lacunae KORDI 51-2.</title>
        <authorList>
            <person name="Choi D.H."/>
            <person name="Noh J.H."/>
            <person name="Kwon K.-K."/>
            <person name="Lee J.-H."/>
            <person name="Ryu J.-Y."/>
        </authorList>
    </citation>
    <scope>NUCLEOTIDE SEQUENCE [LARGE SCALE GENOMIC DNA]</scope>
    <source>
        <strain evidence="7 8">KORDI 51-2</strain>
    </source>
</reference>
<dbReference type="NCBIfam" id="NF010527">
    <property type="entry name" value="PRK13922.6-2"/>
    <property type="match status" value="1"/>
</dbReference>
<dbReference type="Gene3D" id="2.40.10.350">
    <property type="entry name" value="Rod shape-determining protein MreC, domain 2"/>
    <property type="match status" value="1"/>
</dbReference>
<evidence type="ECO:0000256" key="3">
    <source>
        <dbReference type="ARBA" id="ARBA00022960"/>
    </source>
</evidence>
<dbReference type="Proteomes" id="UP000016960">
    <property type="component" value="Unassembled WGS sequence"/>
</dbReference>
<dbReference type="PANTHER" id="PTHR34138">
    <property type="entry name" value="CELL SHAPE-DETERMINING PROTEIN MREC"/>
    <property type="match status" value="1"/>
</dbReference>
<dbReference type="Gene3D" id="2.40.10.340">
    <property type="entry name" value="Rod shape-determining protein MreC, domain 1"/>
    <property type="match status" value="1"/>
</dbReference>
<keyword evidence="8" id="KW-1185">Reference proteome</keyword>
<keyword evidence="5" id="KW-0175">Coiled coil</keyword>
<dbReference type="InterPro" id="IPR042177">
    <property type="entry name" value="Cell/Rod_1"/>
</dbReference>
<dbReference type="Pfam" id="PF04085">
    <property type="entry name" value="MreC"/>
    <property type="match status" value="1"/>
</dbReference>
<comment type="similarity">
    <text evidence="1">Belongs to the MreC family.</text>
</comment>
<dbReference type="GO" id="GO:0008360">
    <property type="term" value="P:regulation of cell shape"/>
    <property type="evidence" value="ECO:0007669"/>
    <property type="project" value="UniProtKB-KW"/>
</dbReference>
<dbReference type="InterPro" id="IPR055342">
    <property type="entry name" value="MreC_beta-barrel_core"/>
</dbReference>
<evidence type="ECO:0000256" key="4">
    <source>
        <dbReference type="ARBA" id="ARBA00032089"/>
    </source>
</evidence>
<evidence type="ECO:0000256" key="1">
    <source>
        <dbReference type="ARBA" id="ARBA00009369"/>
    </source>
</evidence>
<dbReference type="GO" id="GO:0005886">
    <property type="term" value="C:plasma membrane"/>
    <property type="evidence" value="ECO:0007669"/>
    <property type="project" value="TreeGrafter"/>
</dbReference>
<dbReference type="AlphaFoldDB" id="U5DNX6"/>
<feature type="coiled-coil region" evidence="5">
    <location>
        <begin position="55"/>
        <end position="82"/>
    </location>
</feature>
<dbReference type="PANTHER" id="PTHR34138:SF1">
    <property type="entry name" value="CELL SHAPE-DETERMINING PROTEIN MREC"/>
    <property type="match status" value="1"/>
</dbReference>
<keyword evidence="3" id="KW-0133">Cell shape</keyword>
<dbReference type="InterPro" id="IPR007221">
    <property type="entry name" value="MreC"/>
</dbReference>
<dbReference type="OrthoDB" id="9792313at2"/>
<sequence length="253" mass="27512">MAATRGWWSRHGSQTILVGLLLAASWVVRQTNAAPLYELYRWLSHPLQDAPSPEAVRADARVLELQARLGELKRQNQQLKDLLDYRESQDAEAIAALAIGRSADRWYEQIVLGIGSARGIRVGAAVSAEGGLIGRVTNVTPNTARVLLISDPSSRVGVTISRSRQLGFIRGQGSNLAVMQFFEKTPDVQPGDVVVTSAVSRRFPAGVPVGHVRSLDLEKSPAPEAVVELSAPFDYLEWAFVQAHSVPNLGDDE</sequence>
<proteinExistence type="inferred from homology"/>
<gene>
    <name evidence="7" type="ORF">KR51_00010370</name>
</gene>
<dbReference type="STRING" id="582515.KR51_00010370"/>
<accession>U5DNX6</accession>
<dbReference type="InParanoid" id="U5DNX6"/>